<dbReference type="EMBL" id="PKLF01000002">
    <property type="protein sequence ID" value="MBE8611315.1"/>
    <property type="molecule type" value="Genomic_DNA"/>
</dbReference>
<dbReference type="EMBL" id="JAPKIY010000019">
    <property type="protein sequence ID" value="MDS0898919.1"/>
    <property type="molecule type" value="Genomic_DNA"/>
</dbReference>
<proteinExistence type="inferred from homology"/>
<dbReference type="SUPFAM" id="SSF51735">
    <property type="entry name" value="NAD(P)-binding Rossmann-fold domains"/>
    <property type="match status" value="1"/>
</dbReference>
<dbReference type="Pfam" id="PF00106">
    <property type="entry name" value="adh_short"/>
    <property type="match status" value="1"/>
</dbReference>
<dbReference type="InterPro" id="IPR036291">
    <property type="entry name" value="NAD(P)-bd_dom_sf"/>
</dbReference>
<dbReference type="Proteomes" id="UP000650477">
    <property type="component" value="Unassembled WGS sequence"/>
</dbReference>
<evidence type="ECO:0000256" key="1">
    <source>
        <dbReference type="ARBA" id="ARBA00006484"/>
    </source>
</evidence>
<evidence type="ECO:0000313" key="4">
    <source>
        <dbReference type="Proteomes" id="UP000650477"/>
    </source>
</evidence>
<reference evidence="2" key="1">
    <citation type="submission" date="2017-12" db="EMBL/GenBank/DDBJ databases">
        <title>Genome sequencing and analysis.</title>
        <authorList>
            <person name="Huang Y.-T."/>
        </authorList>
    </citation>
    <scope>NUCLEOTIDE SEQUENCE</scope>
    <source>
        <strain evidence="2">VGH116</strain>
    </source>
</reference>
<dbReference type="Gene3D" id="3.40.50.720">
    <property type="entry name" value="NAD(P)-binding Rossmann-like Domain"/>
    <property type="match status" value="1"/>
</dbReference>
<evidence type="ECO:0000313" key="2">
    <source>
        <dbReference type="EMBL" id="MBE8611315.1"/>
    </source>
</evidence>
<dbReference type="RefSeq" id="WP_004236826.1">
    <property type="nucleotide sequence ID" value="NZ_ABMOGV020000012.1"/>
</dbReference>
<dbReference type="Proteomes" id="UP001182247">
    <property type="component" value="Unassembled WGS sequence"/>
</dbReference>
<organism evidence="2 4">
    <name type="scientific">Morganella morganii</name>
    <name type="common">Proteus morganii</name>
    <dbReference type="NCBI Taxonomy" id="582"/>
    <lineage>
        <taxon>Bacteria</taxon>
        <taxon>Pseudomonadati</taxon>
        <taxon>Pseudomonadota</taxon>
        <taxon>Gammaproteobacteria</taxon>
        <taxon>Enterobacterales</taxon>
        <taxon>Morganellaceae</taxon>
        <taxon>Morganella</taxon>
    </lineage>
</organism>
<sequence>MKPQQRTAVITDAESCLGKALVRTLLDEHYNVIGIFSSDEHMQSFLQELDNKTAFLPVTGESHCTDFAGQLMQQGIIRFGNIDIIIHNSGAFLSKTYEKTTPDDFMHLINSNIYSLFNLSQLAIKNMLKNHGGKIIVVTSCIALQPSQKIPAALSVLAKEGVHGLVRALALEYAKKNIRVNAVAPGYIESPLNTELNQDFINLVSPADKVGTINDIIESIRFLLKSDYINGTVMPVDGGYSAGNW</sequence>
<dbReference type="PRINTS" id="PR00081">
    <property type="entry name" value="GDHRDH"/>
</dbReference>
<dbReference type="PANTHER" id="PTHR42879:SF2">
    <property type="entry name" value="3-OXOACYL-[ACYL-CARRIER-PROTEIN] REDUCTASE FABG"/>
    <property type="match status" value="1"/>
</dbReference>
<comment type="caution">
    <text evidence="2">The sequence shown here is derived from an EMBL/GenBank/DDBJ whole genome shotgun (WGS) entry which is preliminary data.</text>
</comment>
<name>A0A2C5THW0_MORMO</name>
<dbReference type="PANTHER" id="PTHR42879">
    <property type="entry name" value="3-OXOACYL-(ACYL-CARRIER-PROTEIN) REDUCTASE"/>
    <property type="match status" value="1"/>
</dbReference>
<reference evidence="3" key="2">
    <citation type="submission" date="2023-02" db="EMBL/GenBank/DDBJ databases">
        <title>Detection, antimicrobial susceptibility and genomic characterization of NDM-producing species of Morganellaceae, Yersiniaceae, and Enterobacteriaceae other than Klebsiella.</title>
        <authorList>
            <person name="Camargo C.H."/>
            <person name="Sacchi C.T."/>
            <person name="Campos K.R."/>
        </authorList>
    </citation>
    <scope>NUCLEOTIDE SEQUENCE</scope>
    <source>
        <strain evidence="3">1189_21</strain>
    </source>
</reference>
<protein>
    <submittedName>
        <fullName evidence="3">SDR family NAD(P)-dependent oxidoreductase</fullName>
    </submittedName>
    <submittedName>
        <fullName evidence="2">SDR family oxidoreductase</fullName>
    </submittedName>
</protein>
<dbReference type="InterPro" id="IPR050259">
    <property type="entry name" value="SDR"/>
</dbReference>
<evidence type="ECO:0000313" key="3">
    <source>
        <dbReference type="EMBL" id="MDS0898919.1"/>
    </source>
</evidence>
<gene>
    <name evidence="2" type="ORF">CYG68_02630</name>
    <name evidence="3" type="ORF">OSC06_13140</name>
</gene>
<dbReference type="InterPro" id="IPR002347">
    <property type="entry name" value="SDR_fam"/>
</dbReference>
<dbReference type="CDD" id="cd05233">
    <property type="entry name" value="SDR_c"/>
    <property type="match status" value="1"/>
</dbReference>
<dbReference type="AlphaFoldDB" id="A0A2C5THW0"/>
<accession>A0A2C5THW0</accession>
<comment type="similarity">
    <text evidence="1">Belongs to the short-chain dehydrogenases/reductases (SDR) family.</text>
</comment>